<proteinExistence type="predicted"/>
<dbReference type="RefSeq" id="WP_092746994.1">
    <property type="nucleotide sequence ID" value="NZ_FMYL01000003.1"/>
</dbReference>
<protein>
    <submittedName>
        <fullName evidence="1">Uncharacterized protein</fullName>
    </submittedName>
</protein>
<evidence type="ECO:0000313" key="1">
    <source>
        <dbReference type="EMBL" id="SDB86908.1"/>
    </source>
</evidence>
<dbReference type="AlphaFoldDB" id="A0A1G6GYE9"/>
<name>A0A1G6GYE9_9GAMM</name>
<sequence>MQSYAGNGTLTAFAQQLHQELSLTGYSLLLEDMLHALQLDAQYYASWAVLEVQNNSTVPILINENTPLQLYEWAIIEPVFRSHCDLLQARLVEGSRSLGGDGFGLSVAEANQLYTESKKIMQNEAFIEPPISFKTFEGL</sequence>
<organism evidence="1 2">
    <name type="scientific">Acinetobacter boissieri</name>
    <dbReference type="NCBI Taxonomy" id="1219383"/>
    <lineage>
        <taxon>Bacteria</taxon>
        <taxon>Pseudomonadati</taxon>
        <taxon>Pseudomonadota</taxon>
        <taxon>Gammaproteobacteria</taxon>
        <taxon>Moraxellales</taxon>
        <taxon>Moraxellaceae</taxon>
        <taxon>Acinetobacter</taxon>
    </lineage>
</organism>
<evidence type="ECO:0000313" key="2">
    <source>
        <dbReference type="Proteomes" id="UP000242501"/>
    </source>
</evidence>
<dbReference type="Proteomes" id="UP000242501">
    <property type="component" value="Unassembled WGS sequence"/>
</dbReference>
<gene>
    <name evidence="1" type="ORF">SAMN05421733_10318</name>
</gene>
<dbReference type="EMBL" id="FMYL01000003">
    <property type="protein sequence ID" value="SDB86908.1"/>
    <property type="molecule type" value="Genomic_DNA"/>
</dbReference>
<dbReference type="STRING" id="1219383.SAMN05421733_10318"/>
<dbReference type="OrthoDB" id="6692211at2"/>
<keyword evidence="2" id="KW-1185">Reference proteome</keyword>
<accession>A0A1G6GYE9</accession>
<reference evidence="2" key="1">
    <citation type="submission" date="2016-09" db="EMBL/GenBank/DDBJ databases">
        <authorList>
            <person name="Varghese N."/>
            <person name="Submissions S."/>
        </authorList>
    </citation>
    <scope>NUCLEOTIDE SEQUENCE [LARGE SCALE GENOMIC DNA]</scope>
    <source>
        <strain evidence="2">ANC 4422</strain>
    </source>
</reference>